<evidence type="ECO:0000256" key="3">
    <source>
        <dbReference type="ARBA" id="ARBA00013064"/>
    </source>
</evidence>
<dbReference type="InterPro" id="IPR029021">
    <property type="entry name" value="Prot-tyrosine_phosphatase-like"/>
</dbReference>
<keyword evidence="5" id="KW-0378">Hydrolase</keyword>
<evidence type="ECO:0000313" key="11">
    <source>
        <dbReference type="Proteomes" id="UP000014500"/>
    </source>
</evidence>
<dbReference type="InterPro" id="IPR000242">
    <property type="entry name" value="PTP_cat"/>
</dbReference>
<dbReference type="SMART" id="SM00404">
    <property type="entry name" value="PTPc_motif"/>
    <property type="match status" value="1"/>
</dbReference>
<accession>T1J8T1</accession>
<dbReference type="STRING" id="126957.T1J8T1"/>
<dbReference type="AlphaFoldDB" id="T1J8T1"/>
<feature type="domain" description="Tyrosine specific protein phosphatases" evidence="9">
    <location>
        <begin position="194"/>
        <end position="243"/>
    </location>
</feature>
<dbReference type="GO" id="GO:0046426">
    <property type="term" value="P:negative regulation of receptor signaling pathway via JAK-STAT"/>
    <property type="evidence" value="ECO:0007669"/>
    <property type="project" value="TreeGrafter"/>
</dbReference>
<dbReference type="GO" id="GO:0019901">
    <property type="term" value="F:protein kinase binding"/>
    <property type="evidence" value="ECO:0007669"/>
    <property type="project" value="TreeGrafter"/>
</dbReference>
<keyword evidence="4" id="KW-0597">Phosphoprotein</keyword>
<dbReference type="InterPro" id="IPR000387">
    <property type="entry name" value="Tyr_Pase_dom"/>
</dbReference>
<dbReference type="PROSITE" id="PS50056">
    <property type="entry name" value="TYR_PHOSPHATASE_2"/>
    <property type="match status" value="1"/>
</dbReference>
<evidence type="ECO:0000256" key="6">
    <source>
        <dbReference type="ARBA" id="ARBA00022912"/>
    </source>
</evidence>
<dbReference type="Proteomes" id="UP000014500">
    <property type="component" value="Unassembled WGS sequence"/>
</dbReference>
<protein>
    <recommendedName>
        <fullName evidence="3">protein-tyrosine-phosphatase</fullName>
        <ecNumber evidence="3">3.1.3.48</ecNumber>
    </recommendedName>
</protein>
<evidence type="ECO:0000256" key="5">
    <source>
        <dbReference type="ARBA" id="ARBA00022801"/>
    </source>
</evidence>
<dbReference type="PANTHER" id="PTHR46047:SF3">
    <property type="entry name" value="TYROSINE-PROTEIN PHOSPHATASE NON-RECEPTOR TYPE 61F"/>
    <property type="match status" value="1"/>
</dbReference>
<evidence type="ECO:0000256" key="2">
    <source>
        <dbReference type="ARBA" id="ARBA00009701"/>
    </source>
</evidence>
<organism evidence="10 11">
    <name type="scientific">Strigamia maritima</name>
    <name type="common">European centipede</name>
    <name type="synonym">Geophilus maritimus</name>
    <dbReference type="NCBI Taxonomy" id="126957"/>
    <lineage>
        <taxon>Eukaryota</taxon>
        <taxon>Metazoa</taxon>
        <taxon>Ecdysozoa</taxon>
        <taxon>Arthropoda</taxon>
        <taxon>Myriapoda</taxon>
        <taxon>Chilopoda</taxon>
        <taxon>Pleurostigmophora</taxon>
        <taxon>Geophilomorpha</taxon>
        <taxon>Linotaeniidae</taxon>
        <taxon>Strigamia</taxon>
    </lineage>
</organism>
<dbReference type="GO" id="GO:0048666">
    <property type="term" value="P:neuron development"/>
    <property type="evidence" value="ECO:0007669"/>
    <property type="project" value="UniProtKB-ARBA"/>
</dbReference>
<evidence type="ECO:0000259" key="9">
    <source>
        <dbReference type="PROSITE" id="PS50056"/>
    </source>
</evidence>
<comment type="similarity">
    <text evidence="2">Belongs to the protein-tyrosine phosphatase family. Non-receptor class 1 subfamily.</text>
</comment>
<dbReference type="SUPFAM" id="SSF52799">
    <property type="entry name" value="(Phosphotyrosine protein) phosphatases II"/>
    <property type="match status" value="1"/>
</dbReference>
<dbReference type="PANTHER" id="PTHR46047">
    <property type="entry name" value="TYROSINE-PROTEIN PHOSPHATASE NON-RECEPTOR TYPE 61F"/>
    <property type="match status" value="1"/>
</dbReference>
<evidence type="ECO:0000256" key="4">
    <source>
        <dbReference type="ARBA" id="ARBA00022553"/>
    </source>
</evidence>
<dbReference type="EC" id="3.1.3.48" evidence="3"/>
<dbReference type="GO" id="GO:0012505">
    <property type="term" value="C:endomembrane system"/>
    <property type="evidence" value="ECO:0007669"/>
    <property type="project" value="UniProtKB-SubCell"/>
</dbReference>
<dbReference type="GO" id="GO:0004726">
    <property type="term" value="F:non-membrane spanning protein tyrosine phosphatase activity"/>
    <property type="evidence" value="ECO:0007669"/>
    <property type="project" value="TreeGrafter"/>
</dbReference>
<dbReference type="InterPro" id="IPR003595">
    <property type="entry name" value="Tyr_Pase_cat"/>
</dbReference>
<reference evidence="11" key="1">
    <citation type="submission" date="2011-05" db="EMBL/GenBank/DDBJ databases">
        <authorList>
            <person name="Richards S.R."/>
            <person name="Qu J."/>
            <person name="Jiang H."/>
            <person name="Jhangiani S.N."/>
            <person name="Agravi P."/>
            <person name="Goodspeed R."/>
            <person name="Gross S."/>
            <person name="Mandapat C."/>
            <person name="Jackson L."/>
            <person name="Mathew T."/>
            <person name="Pu L."/>
            <person name="Thornton R."/>
            <person name="Saada N."/>
            <person name="Wilczek-Boney K.B."/>
            <person name="Lee S."/>
            <person name="Kovar C."/>
            <person name="Wu Y."/>
            <person name="Scherer S.E."/>
            <person name="Worley K.C."/>
            <person name="Muzny D.M."/>
            <person name="Gibbs R."/>
        </authorList>
    </citation>
    <scope>NUCLEOTIDE SEQUENCE</scope>
    <source>
        <strain evidence="11">Brora</strain>
    </source>
</reference>
<dbReference type="Pfam" id="PF00102">
    <property type="entry name" value="Y_phosphatase"/>
    <property type="match status" value="1"/>
</dbReference>
<dbReference type="EnsemblMetazoa" id="SMAR010121-RA">
    <property type="protein sequence ID" value="SMAR010121-PA"/>
    <property type="gene ID" value="SMAR010121"/>
</dbReference>
<keyword evidence="11" id="KW-1185">Reference proteome</keyword>
<keyword evidence="6" id="KW-0904">Protein phosphatase</keyword>
<comment type="subcellular location">
    <subcellularLocation>
        <location evidence="1">Endomembrane system</location>
    </subcellularLocation>
</comment>
<evidence type="ECO:0000259" key="8">
    <source>
        <dbReference type="PROSITE" id="PS50055"/>
    </source>
</evidence>
<keyword evidence="7" id="KW-0472">Membrane</keyword>
<reference evidence="10" key="2">
    <citation type="submission" date="2015-02" db="UniProtKB">
        <authorList>
            <consortium name="EnsemblMetazoa"/>
        </authorList>
    </citation>
    <scope>IDENTIFICATION</scope>
</reference>
<evidence type="ECO:0000256" key="1">
    <source>
        <dbReference type="ARBA" id="ARBA00004308"/>
    </source>
</evidence>
<dbReference type="PhylomeDB" id="T1J8T1"/>
<dbReference type="GO" id="GO:0005737">
    <property type="term" value="C:cytoplasm"/>
    <property type="evidence" value="ECO:0007669"/>
    <property type="project" value="TreeGrafter"/>
</dbReference>
<dbReference type="OMA" id="IRIQINT"/>
<evidence type="ECO:0000313" key="10">
    <source>
        <dbReference type="EnsemblMetazoa" id="SMAR010121-PA"/>
    </source>
</evidence>
<dbReference type="eggNOG" id="KOG0789">
    <property type="taxonomic scope" value="Eukaryota"/>
</dbReference>
<dbReference type="PROSITE" id="PS50055">
    <property type="entry name" value="TYR_PHOSPHATASE_PTP"/>
    <property type="match status" value="1"/>
</dbReference>
<dbReference type="GO" id="GO:0070373">
    <property type="term" value="P:negative regulation of ERK1 and ERK2 cascade"/>
    <property type="evidence" value="ECO:0007669"/>
    <property type="project" value="TreeGrafter"/>
</dbReference>
<dbReference type="EMBL" id="JH431963">
    <property type="status" value="NOT_ANNOTATED_CDS"/>
    <property type="molecule type" value="Genomic_DNA"/>
</dbReference>
<dbReference type="Gene3D" id="3.90.190.10">
    <property type="entry name" value="Protein tyrosine phosphatase superfamily"/>
    <property type="match status" value="1"/>
</dbReference>
<dbReference type="SMART" id="SM00194">
    <property type="entry name" value="PTPc"/>
    <property type="match status" value="1"/>
</dbReference>
<proteinExistence type="inferred from homology"/>
<dbReference type="HOGENOM" id="CLU_708484_0_0_1"/>
<feature type="domain" description="Tyrosine-protein phosphatase" evidence="8">
    <location>
        <begin position="4"/>
        <end position="252"/>
    </location>
</feature>
<name>T1J8T1_STRMM</name>
<dbReference type="GO" id="GO:0005634">
    <property type="term" value="C:nucleus"/>
    <property type="evidence" value="ECO:0007669"/>
    <property type="project" value="TreeGrafter"/>
</dbReference>
<dbReference type="PRINTS" id="PR00700">
    <property type="entry name" value="PRTYPHPHTASE"/>
</dbReference>
<evidence type="ECO:0000256" key="7">
    <source>
        <dbReference type="ARBA" id="ARBA00023136"/>
    </source>
</evidence>
<sequence>MNNMEDTFKEIDRLEDWHRLFQQIETESNNYDYNYKHSRKSENLNRYQNVLPYSHNRVKLNGSNNYDYINASYVQVPLAHRNYILTQGPLPHTVSHFWQMTWQQNSKAIVMLTNVIEQNRVKCHQYWPLGIGENHEMILPDVNLKVELTTEDQRSFCTIRRLKLTHLKKTREMRFVLHFHYTTWLDFDIPASFAGIGQSGVFCLVDSCLVLIEECRDSVSVDKVLLDMRKCRMGLVTTPEQLRFAYLAIIEGGKRSLSGIFTENFIYEELLKKNKSNVVKRCLLLSERHSARPPLVPLRSVHTVLTKRRFASVTPSLLRINLSAKYSSCLSPIPIRSVDTNVLRKRVLREAFSTISEENESEASYFILQTETQGSSHEMCTKRRRWLSCI</sequence>
<dbReference type="InterPro" id="IPR051985">
    <property type="entry name" value="NR_tyrosine_phosphatase"/>
</dbReference>